<evidence type="ECO:0000313" key="2">
    <source>
        <dbReference type="Proteomes" id="UP001140011"/>
    </source>
</evidence>
<evidence type="ECO:0000313" key="1">
    <source>
        <dbReference type="EMBL" id="KAJ2753663.1"/>
    </source>
</evidence>
<dbReference type="OrthoDB" id="5553897at2759"/>
<gene>
    <name evidence="1" type="ORF">GGI19_002975</name>
</gene>
<dbReference type="AlphaFoldDB" id="A0A9W8H197"/>
<protein>
    <submittedName>
        <fullName evidence="1">Uncharacterized protein</fullName>
    </submittedName>
</protein>
<sequence>MPTPTVAVSRHTAIVKPPLFTFQTLPMPIVYEVVEYLEGYYKYSFNIHTSRHITSKAVLAPLLSVSERWRKAALESICDSCVLDFNHSCETREVVFPAWPTDVPPSWLYMLHLVKLIFVSATLEKILSDGVFCSTLTWLQSESVVLPAARTLILHLKNVADLDLGFDDSLHHTSEGETVVVNFARCLKQLAPAATDLHLFIPSIDETQANNRLLCGLLISTLCQAGIKGVHVYAEQATIPVSLDVQGLSRLTRITQGKNVACGPFARLAYHNANTLQMLNINVGAEDDWLSLVYGGTKVLATFNSLDELIITATDVPYEATWTVIDNAAPFPVLWMLEVFDRYPFDDDMLFRGNGKTMKYLRIPFCALARNALGRFDVFRRSGVSQMNSVRIGPIFDADEAFVTERGDAPVKQQLRHILKASAALFISDDTSEMSLCETIETAPSTHDLQHMDLGEQVYYVCGVIDLLTALPGLVSLTCLVGSPDEDIEANPGISCLGCFRKRYYPLNKRFKVLRVRHTDESSVEEIAYVAMHIAVVCPSFAFVDLPLEHRKEFSQEIARAMANRPFRPFADSIRHLMFKE</sequence>
<accession>A0A9W8H197</accession>
<reference evidence="1" key="1">
    <citation type="submission" date="2022-07" db="EMBL/GenBank/DDBJ databases">
        <title>Phylogenomic reconstructions and comparative analyses of Kickxellomycotina fungi.</title>
        <authorList>
            <person name="Reynolds N.K."/>
            <person name="Stajich J.E."/>
            <person name="Barry K."/>
            <person name="Grigoriev I.V."/>
            <person name="Crous P."/>
            <person name="Smith M.E."/>
        </authorList>
    </citation>
    <scope>NUCLEOTIDE SEQUENCE</scope>
    <source>
        <strain evidence="1">BCRC 34297</strain>
    </source>
</reference>
<comment type="caution">
    <text evidence="1">The sequence shown here is derived from an EMBL/GenBank/DDBJ whole genome shotgun (WGS) entry which is preliminary data.</text>
</comment>
<keyword evidence="2" id="KW-1185">Reference proteome</keyword>
<dbReference type="EMBL" id="JANBUH010000172">
    <property type="protein sequence ID" value="KAJ2753663.1"/>
    <property type="molecule type" value="Genomic_DNA"/>
</dbReference>
<proteinExistence type="predicted"/>
<name>A0A9W8H197_9FUNG</name>
<organism evidence="1 2">
    <name type="scientific">Coemansia pectinata</name>
    <dbReference type="NCBI Taxonomy" id="1052879"/>
    <lineage>
        <taxon>Eukaryota</taxon>
        <taxon>Fungi</taxon>
        <taxon>Fungi incertae sedis</taxon>
        <taxon>Zoopagomycota</taxon>
        <taxon>Kickxellomycotina</taxon>
        <taxon>Kickxellomycetes</taxon>
        <taxon>Kickxellales</taxon>
        <taxon>Kickxellaceae</taxon>
        <taxon>Coemansia</taxon>
    </lineage>
</organism>
<dbReference type="Proteomes" id="UP001140011">
    <property type="component" value="Unassembled WGS sequence"/>
</dbReference>